<dbReference type="EMBL" id="CP074347">
    <property type="protein sequence ID" value="USV02756.1"/>
    <property type="molecule type" value="Genomic_DNA"/>
</dbReference>
<dbReference type="Proteomes" id="UP001056873">
    <property type="component" value="Chromosome"/>
</dbReference>
<evidence type="ECO:0000313" key="1">
    <source>
        <dbReference type="EMBL" id="USV02756.1"/>
    </source>
</evidence>
<sequence length="46" mass="4923">MVAVALSSDPEDIYKTDAKGKALHADAGYEQTIAMAKKFGLKPPML</sequence>
<evidence type="ECO:0000313" key="2">
    <source>
        <dbReference type="Proteomes" id="UP001056873"/>
    </source>
</evidence>
<protein>
    <submittedName>
        <fullName evidence="1">Uncharacterized protein</fullName>
    </submittedName>
</protein>
<accession>A0ABY5CXB3</accession>
<name>A0ABY5CXB3_9GAMM</name>
<dbReference type="RefSeq" id="WP_252961770.1">
    <property type="nucleotide sequence ID" value="NZ_CAMIPT010000010.1"/>
</dbReference>
<reference evidence="1" key="1">
    <citation type="journal article" date="2022" name="BMC Genomics">
        <title>Genome sequence of the entomopathogenic Serratia entomophila isolate 626 and characterisation of the species specific itaconate degradation pathway.</title>
        <authorList>
            <person name="Vaughan A.L."/>
            <person name="Altermann E."/>
            <person name="Glare T.R."/>
            <person name="Hurst M.R.H."/>
        </authorList>
    </citation>
    <scope>NUCLEOTIDE SEQUENCE</scope>
    <source>
        <strain evidence="1">626</strain>
    </source>
</reference>
<keyword evidence="2" id="KW-1185">Reference proteome</keyword>
<proteinExistence type="predicted"/>
<organism evidence="1 2">
    <name type="scientific">Serratia entomophila</name>
    <dbReference type="NCBI Taxonomy" id="42906"/>
    <lineage>
        <taxon>Bacteria</taxon>
        <taxon>Pseudomonadati</taxon>
        <taxon>Pseudomonadota</taxon>
        <taxon>Gammaproteobacteria</taxon>
        <taxon>Enterobacterales</taxon>
        <taxon>Yersiniaceae</taxon>
        <taxon>Serratia</taxon>
    </lineage>
</organism>
<gene>
    <name evidence="1" type="ORF">KFQ06_09735</name>
</gene>